<dbReference type="Proteomes" id="UP000243499">
    <property type="component" value="Chromosome 7"/>
</dbReference>
<protein>
    <submittedName>
        <fullName evidence="2">Uncharacterized protein</fullName>
    </submittedName>
</protein>
<sequence>MDSRNGDAILLIANELYTGEGKKINELMMSKRCLDLQLKTATVGSDAKLRACLEIIHHQVAISLPCHLPQLNGSELYADRNTGAHRQWHKPGLPLLRQLSYHGAVQPRLPGERDAWLHGGPVPLVQRGEVAAAQLRAVEGRRDLAPVVVDADALVGVGGGHVDVERVGHRHRRGVHVEPGDGEPVHAEVGDLGPEDDVEDARRGGERDDEKDDGEQGAAHAPAAAAVPLAARGRGQRRGRARRRGRDRELQLLMAGFLAPAGLLRRRGRRRRRADRYRVDPVVVSHARSSDPNRLTPRW</sequence>
<feature type="compositionally biased region" description="Basic residues" evidence="1">
    <location>
        <begin position="234"/>
        <end position="245"/>
    </location>
</feature>
<name>A0A2T8IEA7_9POAL</name>
<organism evidence="2">
    <name type="scientific">Panicum hallii</name>
    <dbReference type="NCBI Taxonomy" id="206008"/>
    <lineage>
        <taxon>Eukaryota</taxon>
        <taxon>Viridiplantae</taxon>
        <taxon>Streptophyta</taxon>
        <taxon>Embryophyta</taxon>
        <taxon>Tracheophyta</taxon>
        <taxon>Spermatophyta</taxon>
        <taxon>Magnoliopsida</taxon>
        <taxon>Liliopsida</taxon>
        <taxon>Poales</taxon>
        <taxon>Poaceae</taxon>
        <taxon>PACMAD clade</taxon>
        <taxon>Panicoideae</taxon>
        <taxon>Panicodae</taxon>
        <taxon>Paniceae</taxon>
        <taxon>Panicinae</taxon>
        <taxon>Panicum</taxon>
        <taxon>Panicum sect. Panicum</taxon>
    </lineage>
</organism>
<dbReference type="Gramene" id="PVH36011">
    <property type="protein sequence ID" value="PVH36011"/>
    <property type="gene ID" value="PAHAL_7G337900"/>
</dbReference>
<feature type="compositionally biased region" description="Basic and acidic residues" evidence="1">
    <location>
        <begin position="175"/>
        <end position="189"/>
    </location>
</feature>
<proteinExistence type="predicted"/>
<dbReference type="EMBL" id="CM008052">
    <property type="protein sequence ID" value="PVH36011.1"/>
    <property type="molecule type" value="Genomic_DNA"/>
</dbReference>
<reference evidence="2" key="1">
    <citation type="submission" date="2018-04" db="EMBL/GenBank/DDBJ databases">
        <title>WGS assembly of Panicum hallii.</title>
        <authorList>
            <person name="Lovell J."/>
            <person name="Jenkins J."/>
            <person name="Lowry D."/>
            <person name="Mamidi S."/>
            <person name="Sreedasyam A."/>
            <person name="Weng X."/>
            <person name="Barry K."/>
            <person name="Bonette J."/>
            <person name="Campitelli B."/>
            <person name="Daum C."/>
            <person name="Gordon S."/>
            <person name="Gould B."/>
            <person name="Lipzen A."/>
            <person name="Macqueen A."/>
            <person name="Palacio-Mejia J."/>
            <person name="Plott C."/>
            <person name="Shakirov E."/>
            <person name="Shu S."/>
            <person name="Yoshinaga Y."/>
            <person name="Zane M."/>
            <person name="Rokhsar D."/>
            <person name="Grimwood J."/>
            <person name="Schmutz J."/>
            <person name="Juenger T."/>
        </authorList>
    </citation>
    <scope>NUCLEOTIDE SEQUENCE [LARGE SCALE GENOMIC DNA]</scope>
    <source>
        <strain evidence="2">FIL2</strain>
    </source>
</reference>
<gene>
    <name evidence="2" type="ORF">PAHAL_7G337900</name>
</gene>
<accession>A0A2T8IEA7</accession>
<feature type="compositionally biased region" description="Low complexity" evidence="1">
    <location>
        <begin position="218"/>
        <end position="233"/>
    </location>
</feature>
<feature type="region of interest" description="Disordered" evidence="1">
    <location>
        <begin position="167"/>
        <end position="246"/>
    </location>
</feature>
<evidence type="ECO:0000313" key="2">
    <source>
        <dbReference type="EMBL" id="PVH36011.1"/>
    </source>
</evidence>
<dbReference type="AlphaFoldDB" id="A0A2T8IEA7"/>
<evidence type="ECO:0000256" key="1">
    <source>
        <dbReference type="SAM" id="MobiDB-lite"/>
    </source>
</evidence>